<dbReference type="InterPro" id="IPR036291">
    <property type="entry name" value="NAD(P)-bd_dom_sf"/>
</dbReference>
<protein>
    <submittedName>
        <fullName evidence="5">Gfo/Idh/MocA family oxidoreductase</fullName>
    </submittedName>
</protein>
<keyword evidence="6" id="KW-1185">Reference proteome</keyword>
<dbReference type="GO" id="GO:0016491">
    <property type="term" value="F:oxidoreductase activity"/>
    <property type="evidence" value="ECO:0007669"/>
    <property type="project" value="UniProtKB-KW"/>
</dbReference>
<dbReference type="RefSeq" id="WP_121849614.1">
    <property type="nucleotide sequence ID" value="NZ_CP032050.1"/>
</dbReference>
<evidence type="ECO:0000259" key="4">
    <source>
        <dbReference type="Pfam" id="PF22725"/>
    </source>
</evidence>
<gene>
    <name evidence="5" type="ORF">D1013_15060</name>
</gene>
<dbReference type="SUPFAM" id="SSF55347">
    <property type="entry name" value="Glyceraldehyde-3-phosphate dehydrogenase-like, C-terminal domain"/>
    <property type="match status" value="1"/>
</dbReference>
<dbReference type="InterPro" id="IPR000683">
    <property type="entry name" value="Gfo/Idh/MocA-like_OxRdtase_N"/>
</dbReference>
<dbReference type="Gene3D" id="3.30.360.10">
    <property type="entry name" value="Dihydrodipicolinate Reductase, domain 2"/>
    <property type="match status" value="1"/>
</dbReference>
<dbReference type="Pfam" id="PF22725">
    <property type="entry name" value="GFO_IDH_MocA_C3"/>
    <property type="match status" value="1"/>
</dbReference>
<keyword evidence="2" id="KW-0560">Oxidoreductase</keyword>
<dbReference type="Gene3D" id="3.40.50.720">
    <property type="entry name" value="NAD(P)-binding Rossmann-like Domain"/>
    <property type="match status" value="1"/>
</dbReference>
<dbReference type="SUPFAM" id="SSF51735">
    <property type="entry name" value="NAD(P)-binding Rossmann-fold domains"/>
    <property type="match status" value="1"/>
</dbReference>
<dbReference type="PANTHER" id="PTHR22604">
    <property type="entry name" value="OXIDOREDUCTASES"/>
    <property type="match status" value="1"/>
</dbReference>
<evidence type="ECO:0000313" key="6">
    <source>
        <dbReference type="Proteomes" id="UP000276309"/>
    </source>
</evidence>
<evidence type="ECO:0000256" key="2">
    <source>
        <dbReference type="ARBA" id="ARBA00023002"/>
    </source>
</evidence>
<reference evidence="5 6" key="1">
    <citation type="submission" date="2018-08" db="EMBL/GenBank/DDBJ databases">
        <title>The reduced genetic potential of extracellular carbohydrate catabolism in Euzebyella marina RN62, a Flavobacteriia bacterium isolated from the hadal water.</title>
        <authorList>
            <person name="Xue C."/>
        </authorList>
    </citation>
    <scope>NUCLEOTIDE SEQUENCE [LARGE SCALE GENOMIC DNA]</scope>
    <source>
        <strain evidence="5 6">RN62</strain>
    </source>
</reference>
<dbReference type="GO" id="GO:0000166">
    <property type="term" value="F:nucleotide binding"/>
    <property type="evidence" value="ECO:0007669"/>
    <property type="project" value="InterPro"/>
</dbReference>
<dbReference type="OrthoDB" id="9815825at2"/>
<dbReference type="InterPro" id="IPR050984">
    <property type="entry name" value="Gfo/Idh/MocA_domain"/>
</dbReference>
<feature type="domain" description="GFO/IDH/MocA-like oxidoreductase" evidence="4">
    <location>
        <begin position="139"/>
        <end position="253"/>
    </location>
</feature>
<proteinExistence type="inferred from homology"/>
<dbReference type="KEGG" id="emar:D1013_15060"/>
<dbReference type="AlphaFoldDB" id="A0A3G2L8U3"/>
<dbReference type="Pfam" id="PF01408">
    <property type="entry name" value="GFO_IDH_MocA"/>
    <property type="match status" value="1"/>
</dbReference>
<evidence type="ECO:0000256" key="1">
    <source>
        <dbReference type="ARBA" id="ARBA00010928"/>
    </source>
</evidence>
<feature type="domain" description="Gfo/Idh/MocA-like oxidoreductase N-terminal" evidence="3">
    <location>
        <begin position="10"/>
        <end position="120"/>
    </location>
</feature>
<organism evidence="5 6">
    <name type="scientific">Euzebyella marina</name>
    <dbReference type="NCBI Taxonomy" id="1761453"/>
    <lineage>
        <taxon>Bacteria</taxon>
        <taxon>Pseudomonadati</taxon>
        <taxon>Bacteroidota</taxon>
        <taxon>Flavobacteriia</taxon>
        <taxon>Flavobacteriales</taxon>
        <taxon>Flavobacteriaceae</taxon>
        <taxon>Euzebyella</taxon>
    </lineage>
</organism>
<dbReference type="Proteomes" id="UP000276309">
    <property type="component" value="Chromosome"/>
</dbReference>
<sequence length="335" mass="37424">MKQNENKALKWGVLGAATIAIDQIIPALLESEICDLTAIASRDFLKAKGIANQFHIPTYFDSYEKLLESNDVEAVYIPLPNHLHVKWAILALKKGKHVLIEKPIGMTAFETDELIQASKEFTHLKVMEAFMYRFHPQWKRVLNLLGEGAIGEVRLVESSFSFFEDDPNSIVSSKECGGGSLMDVGCYPVSIARLIFGAEPISVMANMDVDTHLDVDLSTSGILEFEHGRAIIYSSIRQFENQTVKISGTEGKIVVDVPFNPSKDEPSKLTITRNQGSADLFVGPCHQYLVQVESFARAVIDNKEVPVSLYDSLRNMKVIDALKESHEQQRKIILE</sequence>
<dbReference type="EMBL" id="CP032050">
    <property type="protein sequence ID" value="AYN68601.1"/>
    <property type="molecule type" value="Genomic_DNA"/>
</dbReference>
<dbReference type="PANTHER" id="PTHR22604:SF105">
    <property type="entry name" value="TRANS-1,2-DIHYDROBENZENE-1,2-DIOL DEHYDROGENASE"/>
    <property type="match status" value="1"/>
</dbReference>
<name>A0A3G2L8U3_9FLAO</name>
<accession>A0A3G2L8U3</accession>
<dbReference type="InterPro" id="IPR055170">
    <property type="entry name" value="GFO_IDH_MocA-like_dom"/>
</dbReference>
<evidence type="ECO:0000259" key="3">
    <source>
        <dbReference type="Pfam" id="PF01408"/>
    </source>
</evidence>
<evidence type="ECO:0000313" key="5">
    <source>
        <dbReference type="EMBL" id="AYN68601.1"/>
    </source>
</evidence>
<comment type="similarity">
    <text evidence="1">Belongs to the Gfo/Idh/MocA family.</text>
</comment>